<protein>
    <submittedName>
        <fullName evidence="1">Pentapeptide repeat-containing protein</fullName>
    </submittedName>
</protein>
<reference evidence="1" key="1">
    <citation type="submission" date="2021-01" db="EMBL/GenBank/DDBJ databases">
        <title>Fulvivirga kasyanovii gen. nov., sp nov., a novel member of the phylum Bacteroidetes isolated from seawater in a mussel farm.</title>
        <authorList>
            <person name="Zhao L.-H."/>
            <person name="Wang Z.-J."/>
        </authorList>
    </citation>
    <scope>NUCLEOTIDE SEQUENCE</scope>
    <source>
        <strain evidence="1">2943</strain>
    </source>
</reference>
<dbReference type="PANTHER" id="PTHR42999:SF1">
    <property type="entry name" value="PENTAPEPTIDE REPEAT-CONTAINING PROTEIN"/>
    <property type="match status" value="1"/>
</dbReference>
<evidence type="ECO:0000313" key="1">
    <source>
        <dbReference type="EMBL" id="MBL3657434.1"/>
    </source>
</evidence>
<dbReference type="Pfam" id="PF00805">
    <property type="entry name" value="Pentapeptide"/>
    <property type="match status" value="2"/>
</dbReference>
<dbReference type="InterPro" id="IPR001646">
    <property type="entry name" value="5peptide_repeat"/>
</dbReference>
<gene>
    <name evidence="1" type="ORF">JL102_14905</name>
</gene>
<organism evidence="1 2">
    <name type="scientific">Fulvivirga sediminis</name>
    <dbReference type="NCBI Taxonomy" id="2803949"/>
    <lineage>
        <taxon>Bacteria</taxon>
        <taxon>Pseudomonadati</taxon>
        <taxon>Bacteroidota</taxon>
        <taxon>Cytophagia</taxon>
        <taxon>Cytophagales</taxon>
        <taxon>Fulvivirgaceae</taxon>
        <taxon>Fulvivirga</taxon>
    </lineage>
</organism>
<evidence type="ECO:0000313" key="2">
    <source>
        <dbReference type="Proteomes" id="UP000659388"/>
    </source>
</evidence>
<sequence length="194" mass="22257">MNTTEDPKVYQSKVFSKIKAAGKKITNREFIKCKFKDCDFSKADLTDNDYESCEFNQCNFSMATLESVGLSNCTFINCKLLGLDFTRCNSFRFSFNFHECFLDYSIFLGTKMKKTIFSHCSLKETNFSNTDLTLSSFDHCDLEGTVFSHTILIGVDFRTAKNFSIDPNYNKMKRAKFSSLNLAGLLDQHQLNIE</sequence>
<name>A0A937FA56_9BACT</name>
<comment type="caution">
    <text evidence="1">The sequence shown here is derived from an EMBL/GenBank/DDBJ whole genome shotgun (WGS) entry which is preliminary data.</text>
</comment>
<dbReference type="RefSeq" id="WP_202245229.1">
    <property type="nucleotide sequence ID" value="NZ_JAESIY010000008.1"/>
</dbReference>
<dbReference type="Proteomes" id="UP000659388">
    <property type="component" value="Unassembled WGS sequence"/>
</dbReference>
<proteinExistence type="predicted"/>
<dbReference type="AlphaFoldDB" id="A0A937FA56"/>
<dbReference type="EMBL" id="JAESIY010000008">
    <property type="protein sequence ID" value="MBL3657434.1"/>
    <property type="molecule type" value="Genomic_DNA"/>
</dbReference>
<dbReference type="PANTHER" id="PTHR42999">
    <property type="entry name" value="ANTIBIOTIC RESISTANCE PROTEIN MCBG"/>
    <property type="match status" value="1"/>
</dbReference>
<dbReference type="SUPFAM" id="SSF141571">
    <property type="entry name" value="Pentapeptide repeat-like"/>
    <property type="match status" value="1"/>
</dbReference>
<accession>A0A937FA56</accession>
<dbReference type="InterPro" id="IPR052949">
    <property type="entry name" value="PA_immunity-related"/>
</dbReference>
<keyword evidence="2" id="KW-1185">Reference proteome</keyword>
<dbReference type="Gene3D" id="2.160.20.80">
    <property type="entry name" value="E3 ubiquitin-protein ligase SopA"/>
    <property type="match status" value="1"/>
</dbReference>